<sequence>MLIFDAEQTRAALPFEQLIPALEAAFCEPARVPLRHLHDLSTEAGCPASVLLMPAWNARFFGIKTVAIYPENGQRQLPGLHSTYLLHDATSGAPLALIDGNEITSRRTAAASALAASKLARSDAETLLVVGAGRVASLLAPAYRCVRPIRRVLVWNIHQAQAHALAARLAEQGFAAQAVNDLEAACGEADIVTCATLSTAPLVRRAWLRPGTHLDLIGGFTPQMRESDDACFDGTCVFVDTDEALLKAGDLLSPIANGVFAPGQVLADLAALCQGRHPGRTSDTQTTVFKAVGTALEDLAAAQRVYLNHA</sequence>
<dbReference type="InterPro" id="IPR023401">
    <property type="entry name" value="ODC_N"/>
</dbReference>
<dbReference type="PIRSF" id="PIRSF001439">
    <property type="entry name" value="CryM"/>
    <property type="match status" value="1"/>
</dbReference>
<protein>
    <submittedName>
        <fullName evidence="1">Ornithine cyclodeaminase family protein</fullName>
    </submittedName>
</protein>
<dbReference type="Proteomes" id="UP000805841">
    <property type="component" value="Unassembled WGS sequence"/>
</dbReference>
<dbReference type="Gene3D" id="3.30.1780.10">
    <property type="entry name" value="ornithine cyclodeaminase, domain 1"/>
    <property type="match status" value="1"/>
</dbReference>
<dbReference type="PANTHER" id="PTHR13812:SF19">
    <property type="entry name" value="KETIMINE REDUCTASE MU-CRYSTALLIN"/>
    <property type="match status" value="1"/>
</dbReference>
<dbReference type="NCBIfam" id="NF004793">
    <property type="entry name" value="PRK06141.1"/>
    <property type="match status" value="1"/>
</dbReference>
<dbReference type="Pfam" id="PF02423">
    <property type="entry name" value="OCD_Mu_crystall"/>
    <property type="match status" value="1"/>
</dbReference>
<comment type="caution">
    <text evidence="1">The sequence shown here is derived from an EMBL/GenBank/DDBJ whole genome shotgun (WGS) entry which is preliminary data.</text>
</comment>
<dbReference type="EMBL" id="JAAOCA010000006">
    <property type="protein sequence ID" value="MBD1598329.1"/>
    <property type="molecule type" value="Genomic_DNA"/>
</dbReference>
<dbReference type="RefSeq" id="WP_190418672.1">
    <property type="nucleotide sequence ID" value="NZ_JAAOCA010000006.1"/>
</dbReference>
<gene>
    <name evidence="1" type="ORF">HAQ05_06370</name>
</gene>
<organism evidence="1 2">
    <name type="scientific">Pseudomonas typographi</name>
    <dbReference type="NCBI Taxonomy" id="2715964"/>
    <lineage>
        <taxon>Bacteria</taxon>
        <taxon>Pseudomonadati</taxon>
        <taxon>Pseudomonadota</taxon>
        <taxon>Gammaproteobacteria</taxon>
        <taxon>Pseudomonadales</taxon>
        <taxon>Pseudomonadaceae</taxon>
        <taxon>Pseudomonas</taxon>
    </lineage>
</organism>
<dbReference type="InterPro" id="IPR036291">
    <property type="entry name" value="NAD(P)-bd_dom_sf"/>
</dbReference>
<evidence type="ECO:0000313" key="2">
    <source>
        <dbReference type="Proteomes" id="UP000805841"/>
    </source>
</evidence>
<name>A0ABR7YYW5_9PSED</name>
<dbReference type="InterPro" id="IPR003462">
    <property type="entry name" value="ODC_Mu_crystall"/>
</dbReference>
<dbReference type="Gene3D" id="3.40.50.720">
    <property type="entry name" value="NAD(P)-binding Rossmann-like Domain"/>
    <property type="match status" value="1"/>
</dbReference>
<dbReference type="PANTHER" id="PTHR13812">
    <property type="entry name" value="KETIMINE REDUCTASE MU-CRYSTALLIN"/>
    <property type="match status" value="1"/>
</dbReference>
<evidence type="ECO:0000313" key="1">
    <source>
        <dbReference type="EMBL" id="MBD1598329.1"/>
    </source>
</evidence>
<dbReference type="SUPFAM" id="SSF51735">
    <property type="entry name" value="NAD(P)-binding Rossmann-fold domains"/>
    <property type="match status" value="1"/>
</dbReference>
<keyword evidence="2" id="KW-1185">Reference proteome</keyword>
<accession>A0ABR7YYW5</accession>
<proteinExistence type="predicted"/>
<reference evidence="1 2" key="1">
    <citation type="journal article" date="2020" name="Insects">
        <title>Bacteria Belonging to Pseudomonas typographi sp. nov. from the Bark Beetle Ips typographus Have Genomic Potential to Aid in the Host Ecology.</title>
        <authorList>
            <person name="Peral-Aranega E."/>
            <person name="Saati-Santamaria Z."/>
            <person name="Kolarik M."/>
            <person name="Rivas R."/>
            <person name="Garcia-Fraile P."/>
        </authorList>
    </citation>
    <scope>NUCLEOTIDE SEQUENCE [LARGE SCALE GENOMIC DNA]</scope>
    <source>
        <strain evidence="1 2">CA3A</strain>
    </source>
</reference>